<evidence type="ECO:0000313" key="9">
    <source>
        <dbReference type="EMBL" id="JAG88669.1"/>
    </source>
</evidence>
<reference evidence="9" key="1">
    <citation type="submission" date="2015-02" db="EMBL/GenBank/DDBJ databases">
        <title>A transcriptome of Wollemia nobilis - a relic of Gondwana.</title>
        <authorList>
            <person name="Chia J.Y."/>
            <person name="Leong Y.S."/>
            <person name="Abdul Karim S."/>
            <person name="Wan Azmi N."/>
            <person name="Hercus R."/>
            <person name="Croft L."/>
        </authorList>
    </citation>
    <scope>NUCLEOTIDE SEQUENCE</scope>
    <source>
        <strain evidence="9">MaeBrown</strain>
        <tissue evidence="9">Leaf</tissue>
    </source>
</reference>
<keyword evidence="6" id="KW-0812">Transmembrane</keyword>
<feature type="transmembrane region" description="Helical" evidence="6">
    <location>
        <begin position="380"/>
        <end position="403"/>
    </location>
</feature>
<dbReference type="Gene3D" id="2.60.120.260">
    <property type="entry name" value="Galactose-binding domain-like"/>
    <property type="match status" value="2"/>
</dbReference>
<sequence length="404" mass="44060">MTKNTKNCTTILLQFLATFMLYRFVTAVDDGLLVNGDFETGPGANGTSTYATEAAGVRSLPAWSVEGMVEYIEAGQRQGNMLLVVPEGKHAVRLGNDAQISQSLKVLKGTTYSLTFSAARTCAQLESLNVSVPPATRDIDLQTLYNIRGWDDYAWAFRADSEDVQVVFHNPGLEDDPSCGPIIDSVAIKQITMPVESKDNLAVNGDFEEGPWMFPNATLGVLLPTNLDVTTSPLPGWIVESNKAVRYIDSNHHTVPEGKRAVELLAGKEGIISQMVDTEPGKKYTMSFLLGDAGNNCQTPMAVMAFAGDQADNFHYSPAAIRSYEPNNVTFTAKAQRTRIAFYSIYYNTRKVDRSSLCGPVIDQVKVIDPSKSGAGAIRLLGINFFHLCLLNVFTVAVMVGLFM</sequence>
<dbReference type="InterPro" id="IPR008979">
    <property type="entry name" value="Galactose-bd-like_sf"/>
</dbReference>
<dbReference type="GO" id="GO:0005886">
    <property type="term" value="C:plasma membrane"/>
    <property type="evidence" value="ECO:0007669"/>
    <property type="project" value="TreeGrafter"/>
</dbReference>
<evidence type="ECO:0000256" key="2">
    <source>
        <dbReference type="ARBA" id="ARBA00022512"/>
    </source>
</evidence>
<dbReference type="Pfam" id="PF04862">
    <property type="entry name" value="DUF642"/>
    <property type="match status" value="2"/>
</dbReference>
<evidence type="ECO:0000256" key="5">
    <source>
        <dbReference type="ARBA" id="ARBA00023180"/>
    </source>
</evidence>
<dbReference type="PANTHER" id="PTHR31265:SF1">
    <property type="entry name" value="OS01G0756600 PROTEIN"/>
    <property type="match status" value="1"/>
</dbReference>
<name>A0A0C9RXD1_9CONI</name>
<keyword evidence="6" id="KW-0472">Membrane</keyword>
<accession>A0A0C9RXD1</accession>
<feature type="chain" id="PRO_5002219382" evidence="7">
    <location>
        <begin position="28"/>
        <end position="404"/>
    </location>
</feature>
<keyword evidence="2" id="KW-0134">Cell wall</keyword>
<evidence type="ECO:0000256" key="4">
    <source>
        <dbReference type="ARBA" id="ARBA00022729"/>
    </source>
</evidence>
<keyword evidence="4 7" id="KW-0732">Signal</keyword>
<keyword evidence="6" id="KW-1133">Transmembrane helix</keyword>
<dbReference type="EMBL" id="GCHU01006190">
    <property type="protein sequence ID" value="JAG88669.1"/>
    <property type="molecule type" value="Transcribed_RNA"/>
</dbReference>
<dbReference type="AlphaFoldDB" id="A0A0C9RXD1"/>
<feature type="signal peptide" evidence="7">
    <location>
        <begin position="1"/>
        <end position="27"/>
    </location>
</feature>
<keyword evidence="5" id="KW-0325">Glycoprotein</keyword>
<feature type="domain" description="DUF642" evidence="8">
    <location>
        <begin position="203"/>
        <end position="367"/>
    </location>
</feature>
<dbReference type="InterPro" id="IPR006946">
    <property type="entry name" value="DGR2-like_dom"/>
</dbReference>
<protein>
    <submittedName>
        <fullName evidence="9">TSA: Wollemia nobilis Ref_Wollemi_Transcript_6229_1354 transcribed RNA sequence</fullName>
    </submittedName>
</protein>
<dbReference type="PANTHER" id="PTHR31265">
    <property type="entry name" value="OS02G0527500 PROTEIN-RELATED"/>
    <property type="match status" value="1"/>
</dbReference>
<evidence type="ECO:0000256" key="6">
    <source>
        <dbReference type="SAM" id="Phobius"/>
    </source>
</evidence>
<comment type="subcellular location">
    <subcellularLocation>
        <location evidence="1">Secreted</location>
        <location evidence="1">Cell wall</location>
    </subcellularLocation>
</comment>
<dbReference type="SUPFAM" id="SSF49785">
    <property type="entry name" value="Galactose-binding domain-like"/>
    <property type="match status" value="1"/>
</dbReference>
<organism evidence="9">
    <name type="scientific">Wollemia nobilis</name>
    <dbReference type="NCBI Taxonomy" id="56998"/>
    <lineage>
        <taxon>Eukaryota</taxon>
        <taxon>Viridiplantae</taxon>
        <taxon>Streptophyta</taxon>
        <taxon>Embryophyta</taxon>
        <taxon>Tracheophyta</taxon>
        <taxon>Spermatophyta</taxon>
        <taxon>Pinopsida</taxon>
        <taxon>Pinidae</taxon>
        <taxon>Conifers II</taxon>
        <taxon>Araucariales</taxon>
        <taxon>Araucariaceae</taxon>
        <taxon>Wollemia</taxon>
    </lineage>
</organism>
<evidence type="ECO:0000256" key="1">
    <source>
        <dbReference type="ARBA" id="ARBA00004191"/>
    </source>
</evidence>
<proteinExistence type="predicted"/>
<evidence type="ECO:0000256" key="3">
    <source>
        <dbReference type="ARBA" id="ARBA00022525"/>
    </source>
</evidence>
<feature type="domain" description="DUF642" evidence="8">
    <location>
        <begin position="31"/>
        <end position="189"/>
    </location>
</feature>
<evidence type="ECO:0000256" key="7">
    <source>
        <dbReference type="SAM" id="SignalP"/>
    </source>
</evidence>
<dbReference type="InterPro" id="IPR052437">
    <property type="entry name" value="Pectin_Meth_Modulator"/>
</dbReference>
<evidence type="ECO:0000259" key="8">
    <source>
        <dbReference type="Pfam" id="PF04862"/>
    </source>
</evidence>
<keyword evidence="3" id="KW-0964">Secreted</keyword>
<dbReference type="FunFam" id="2.60.120.260:FF:000031">
    <property type="entry name" value="DUF642 family protein"/>
    <property type="match status" value="1"/>
</dbReference>